<organism evidence="2 3">
    <name type="scientific">Oceanobacter antarcticus</name>
    <dbReference type="NCBI Taxonomy" id="3133425"/>
    <lineage>
        <taxon>Bacteria</taxon>
        <taxon>Pseudomonadati</taxon>
        <taxon>Pseudomonadota</taxon>
        <taxon>Gammaproteobacteria</taxon>
        <taxon>Oceanospirillales</taxon>
        <taxon>Oceanospirillaceae</taxon>
        <taxon>Oceanobacter</taxon>
    </lineage>
</organism>
<protein>
    <recommendedName>
        <fullName evidence="1">SPOR domain-containing protein</fullName>
    </recommendedName>
</protein>
<dbReference type="PROSITE" id="PS51724">
    <property type="entry name" value="SPOR"/>
    <property type="match status" value="1"/>
</dbReference>
<dbReference type="RefSeq" id="WP_416207424.1">
    <property type="nucleotide sequence ID" value="NZ_JBBKTX010000034.1"/>
</dbReference>
<gene>
    <name evidence="2" type="ORF">WG929_19500</name>
</gene>
<evidence type="ECO:0000313" key="3">
    <source>
        <dbReference type="Proteomes" id="UP001620597"/>
    </source>
</evidence>
<dbReference type="InterPro" id="IPR007730">
    <property type="entry name" value="SPOR-like_dom"/>
</dbReference>
<dbReference type="SUPFAM" id="SSF110997">
    <property type="entry name" value="Sporulation related repeat"/>
    <property type="match status" value="1"/>
</dbReference>
<feature type="domain" description="SPOR" evidence="1">
    <location>
        <begin position="104"/>
        <end position="180"/>
    </location>
</feature>
<evidence type="ECO:0000259" key="1">
    <source>
        <dbReference type="PROSITE" id="PS51724"/>
    </source>
</evidence>
<dbReference type="EMBL" id="JBBKTX010000034">
    <property type="protein sequence ID" value="MFK4754596.1"/>
    <property type="molecule type" value="Genomic_DNA"/>
</dbReference>
<evidence type="ECO:0000313" key="2">
    <source>
        <dbReference type="EMBL" id="MFK4754596.1"/>
    </source>
</evidence>
<accession>A0ABW8NNZ6</accession>
<keyword evidence="3" id="KW-1185">Reference proteome</keyword>
<proteinExistence type="predicted"/>
<sequence length="219" mass="24866">MRWIFFCLVAGNLLALIVYWQQQSPTPVNTSADLEIASGQRLTLVSEAAVTLPKAKDSQSRMNKGTKRCFVLGPYQDELDARHARARAEALGMAGRTTKTELPGGEPREFWVHVPPRASRDAAIRVLKELQRRGIDSYIITKGELSEGVSLGLFRQRESAEQLVERVKKYAIPVAVREVRDIAEEFWFEVPVMDEFGERLRQRVMADDRGVSWQMSQCE</sequence>
<reference evidence="2 3" key="1">
    <citation type="submission" date="2024-03" db="EMBL/GenBank/DDBJ databases">
        <title>High-quality draft genome sequence of Oceanobacter sp. wDCs-4.</title>
        <authorList>
            <person name="Dong C."/>
        </authorList>
    </citation>
    <scope>NUCLEOTIDE SEQUENCE [LARGE SCALE GENOMIC DNA]</scope>
    <source>
        <strain evidence="3">wDCs-4</strain>
    </source>
</reference>
<comment type="caution">
    <text evidence="2">The sequence shown here is derived from an EMBL/GenBank/DDBJ whole genome shotgun (WGS) entry which is preliminary data.</text>
</comment>
<name>A0ABW8NNZ6_9GAMM</name>
<dbReference type="Proteomes" id="UP001620597">
    <property type="component" value="Unassembled WGS sequence"/>
</dbReference>
<dbReference type="InterPro" id="IPR036680">
    <property type="entry name" value="SPOR-like_sf"/>
</dbReference>